<dbReference type="EMBL" id="CAXKWB010016144">
    <property type="protein sequence ID" value="CAL4115575.1"/>
    <property type="molecule type" value="Genomic_DNA"/>
</dbReference>
<gene>
    <name evidence="3" type="ORF">MNOR_LOCUS20685</name>
</gene>
<evidence type="ECO:0000313" key="3">
    <source>
        <dbReference type="EMBL" id="CAL4115575.1"/>
    </source>
</evidence>
<feature type="region of interest" description="Disordered" evidence="1">
    <location>
        <begin position="51"/>
        <end position="75"/>
    </location>
</feature>
<keyword evidence="4" id="KW-1185">Reference proteome</keyword>
<reference evidence="3 4" key="1">
    <citation type="submission" date="2024-05" db="EMBL/GenBank/DDBJ databases">
        <authorList>
            <person name="Wallberg A."/>
        </authorList>
    </citation>
    <scope>NUCLEOTIDE SEQUENCE [LARGE SCALE GENOMIC DNA]</scope>
</reference>
<feature type="compositionally biased region" description="Polar residues" evidence="1">
    <location>
        <begin position="61"/>
        <end position="75"/>
    </location>
</feature>
<evidence type="ECO:0000256" key="1">
    <source>
        <dbReference type="SAM" id="MobiDB-lite"/>
    </source>
</evidence>
<name>A0AAV2R7Z5_MEGNR</name>
<evidence type="ECO:0000256" key="2">
    <source>
        <dbReference type="SAM" id="Phobius"/>
    </source>
</evidence>
<accession>A0AAV2R7Z5</accession>
<proteinExistence type="predicted"/>
<feature type="transmembrane region" description="Helical" evidence="2">
    <location>
        <begin position="83"/>
        <end position="105"/>
    </location>
</feature>
<organism evidence="3 4">
    <name type="scientific">Meganyctiphanes norvegica</name>
    <name type="common">Northern krill</name>
    <name type="synonym">Thysanopoda norvegica</name>
    <dbReference type="NCBI Taxonomy" id="48144"/>
    <lineage>
        <taxon>Eukaryota</taxon>
        <taxon>Metazoa</taxon>
        <taxon>Ecdysozoa</taxon>
        <taxon>Arthropoda</taxon>
        <taxon>Crustacea</taxon>
        <taxon>Multicrustacea</taxon>
        <taxon>Malacostraca</taxon>
        <taxon>Eumalacostraca</taxon>
        <taxon>Eucarida</taxon>
        <taxon>Euphausiacea</taxon>
        <taxon>Euphausiidae</taxon>
        <taxon>Meganyctiphanes</taxon>
    </lineage>
</organism>
<evidence type="ECO:0000313" key="4">
    <source>
        <dbReference type="Proteomes" id="UP001497623"/>
    </source>
</evidence>
<keyword evidence="2" id="KW-1133">Transmembrane helix</keyword>
<protein>
    <submittedName>
        <fullName evidence="3">Uncharacterized protein</fullName>
    </submittedName>
</protein>
<dbReference type="Proteomes" id="UP001497623">
    <property type="component" value="Unassembled WGS sequence"/>
</dbReference>
<dbReference type="AlphaFoldDB" id="A0AAV2R7Z5"/>
<keyword evidence="2" id="KW-0812">Transmembrane</keyword>
<keyword evidence="2" id="KW-0472">Membrane</keyword>
<comment type="caution">
    <text evidence="3">The sequence shown here is derived from an EMBL/GenBank/DDBJ whole genome shotgun (WGS) entry which is preliminary data.</text>
</comment>
<sequence>MADTCGHNDSGRLINNKCTICKVQTAVHGETDLEGRHSVITIISIDVNDSCGSDEDDKNIRSNSPSEARPQTPSNDAVSWTPLLVKIFSGGTLLCIGVVIIYYIIAFCTKGQETKDVPVDRRQQNDPKYVEDECNYYQSISEKETDYQQLKNNTSIILKPNNVQEKLIFVTEITQNHSEFTNGIFSAHIKINLGPEGFILKGKADNNLENDQDRLDDVKLHLFPFVGDTFTINFFVVEKELKIKITTNTFSGVLTLNENFMMREDLNIRLRTIESGAPFELCFLVL</sequence>